<evidence type="ECO:0000313" key="8">
    <source>
        <dbReference type="EMBL" id="MBE9660557.1"/>
    </source>
</evidence>
<dbReference type="Proteomes" id="UP000622475">
    <property type="component" value="Unassembled WGS sequence"/>
</dbReference>
<evidence type="ECO:0000259" key="7">
    <source>
        <dbReference type="PROSITE" id="PS51296"/>
    </source>
</evidence>
<protein>
    <submittedName>
        <fullName evidence="8">Rieske 2Fe-2S domain-containing protein</fullName>
    </submittedName>
</protein>
<dbReference type="AlphaFoldDB" id="A0A929KTL2"/>
<evidence type="ECO:0000313" key="9">
    <source>
        <dbReference type="Proteomes" id="UP000622475"/>
    </source>
</evidence>
<name>A0A929KTL2_9SPHI</name>
<dbReference type="PROSITE" id="PS51296">
    <property type="entry name" value="RIESKE"/>
    <property type="match status" value="1"/>
</dbReference>
<dbReference type="GO" id="GO:0051537">
    <property type="term" value="F:2 iron, 2 sulfur cluster binding"/>
    <property type="evidence" value="ECO:0007669"/>
    <property type="project" value="UniProtKB-KW"/>
</dbReference>
<evidence type="ECO:0000256" key="4">
    <source>
        <dbReference type="ARBA" id="ARBA00023014"/>
    </source>
</evidence>
<evidence type="ECO:0000256" key="1">
    <source>
        <dbReference type="ARBA" id="ARBA00022714"/>
    </source>
</evidence>
<dbReference type="SUPFAM" id="SSF50022">
    <property type="entry name" value="ISP domain"/>
    <property type="match status" value="1"/>
</dbReference>
<gene>
    <name evidence="8" type="ORF">IRJ16_01555</name>
</gene>
<dbReference type="InterPro" id="IPR036922">
    <property type="entry name" value="Rieske_2Fe-2S_sf"/>
</dbReference>
<dbReference type="PANTHER" id="PTHR21496:SF0">
    <property type="entry name" value="RIESKE DOMAIN-CONTAINING PROTEIN"/>
    <property type="match status" value="1"/>
</dbReference>
<proteinExistence type="inferred from homology"/>
<dbReference type="RefSeq" id="WP_194109753.1">
    <property type="nucleotide sequence ID" value="NZ_JADFFL010000001.1"/>
</dbReference>
<dbReference type="Gene3D" id="2.102.10.10">
    <property type="entry name" value="Rieske [2Fe-2S] iron-sulphur domain"/>
    <property type="match status" value="1"/>
</dbReference>
<dbReference type="EMBL" id="JADFFL010000001">
    <property type="protein sequence ID" value="MBE9660557.1"/>
    <property type="molecule type" value="Genomic_DNA"/>
</dbReference>
<keyword evidence="4" id="KW-0411">Iron-sulfur</keyword>
<keyword evidence="9" id="KW-1185">Reference proteome</keyword>
<sequence length="113" mass="12850">MKWYKVDRLPDRSQPFIKKIRIDGHSLCLINYEGELFALSARCPHAGEDLSRGWCADGKLVCPVHRFSYDLENGRGSTGQGDYVNTYAVTTEGEDVFVGFETFMEKVKKMFSS</sequence>
<dbReference type="PANTHER" id="PTHR21496">
    <property type="entry name" value="FERREDOXIN-RELATED"/>
    <property type="match status" value="1"/>
</dbReference>
<dbReference type="GO" id="GO:0046872">
    <property type="term" value="F:metal ion binding"/>
    <property type="evidence" value="ECO:0007669"/>
    <property type="project" value="UniProtKB-KW"/>
</dbReference>
<feature type="domain" description="Rieske" evidence="7">
    <location>
        <begin position="3"/>
        <end position="98"/>
    </location>
</feature>
<organism evidence="8 9">
    <name type="scientific">Mucilaginibacter myungsuensis</name>
    <dbReference type="NCBI Taxonomy" id="649104"/>
    <lineage>
        <taxon>Bacteria</taxon>
        <taxon>Pseudomonadati</taxon>
        <taxon>Bacteroidota</taxon>
        <taxon>Sphingobacteriia</taxon>
        <taxon>Sphingobacteriales</taxon>
        <taxon>Sphingobacteriaceae</taxon>
        <taxon>Mucilaginibacter</taxon>
    </lineage>
</organism>
<comment type="cofactor">
    <cofactor evidence="5">
        <name>[2Fe-2S] cluster</name>
        <dbReference type="ChEBI" id="CHEBI:190135"/>
    </cofactor>
</comment>
<keyword evidence="2" id="KW-0479">Metal-binding</keyword>
<evidence type="ECO:0000256" key="2">
    <source>
        <dbReference type="ARBA" id="ARBA00022723"/>
    </source>
</evidence>
<dbReference type="Pfam" id="PF00355">
    <property type="entry name" value="Rieske"/>
    <property type="match status" value="1"/>
</dbReference>
<accession>A0A929KTL2</accession>
<evidence type="ECO:0000256" key="5">
    <source>
        <dbReference type="ARBA" id="ARBA00034078"/>
    </source>
</evidence>
<evidence type="ECO:0000256" key="6">
    <source>
        <dbReference type="ARBA" id="ARBA00038001"/>
    </source>
</evidence>
<comment type="similarity">
    <text evidence="6">Belongs to the bacterial ring-hydroxylating dioxygenase ferredoxin component family.</text>
</comment>
<evidence type="ECO:0000256" key="3">
    <source>
        <dbReference type="ARBA" id="ARBA00023004"/>
    </source>
</evidence>
<dbReference type="InterPro" id="IPR017941">
    <property type="entry name" value="Rieske_2Fe-2S"/>
</dbReference>
<keyword evidence="1" id="KW-0001">2Fe-2S</keyword>
<keyword evidence="3" id="KW-0408">Iron</keyword>
<comment type="caution">
    <text evidence="8">The sequence shown here is derived from an EMBL/GenBank/DDBJ whole genome shotgun (WGS) entry which is preliminary data.</text>
</comment>
<reference evidence="8" key="1">
    <citation type="submission" date="2020-10" db="EMBL/GenBank/DDBJ databases">
        <title>Mucilaginibacter mali sp. nov., isolated from rhizosphere soil of apple orchard.</title>
        <authorList>
            <person name="Lee J.-S."/>
            <person name="Kim H.S."/>
            <person name="Kim J.-S."/>
        </authorList>
    </citation>
    <scope>NUCLEOTIDE SEQUENCE</scope>
    <source>
        <strain evidence="8">KCTC 22746</strain>
    </source>
</reference>